<feature type="domain" description="Thioredoxin-like fold" evidence="1">
    <location>
        <begin position="115"/>
        <end position="257"/>
    </location>
</feature>
<accession>A0A1W1EAX6</accession>
<dbReference type="SUPFAM" id="SSF52833">
    <property type="entry name" value="Thioredoxin-like"/>
    <property type="match status" value="1"/>
</dbReference>
<evidence type="ECO:0000313" key="2">
    <source>
        <dbReference type="EMBL" id="SFV91070.1"/>
    </source>
</evidence>
<dbReference type="InterPro" id="IPR036249">
    <property type="entry name" value="Thioredoxin-like_sf"/>
</dbReference>
<proteinExistence type="predicted"/>
<dbReference type="PANTHER" id="PTHR35272">
    <property type="entry name" value="THIOL:DISULFIDE INTERCHANGE PROTEIN DSBC-RELATED"/>
    <property type="match status" value="1"/>
</dbReference>
<dbReference type="EMBL" id="FPIB01000027">
    <property type="protein sequence ID" value="SFV91070.1"/>
    <property type="molecule type" value="Genomic_DNA"/>
</dbReference>
<dbReference type="CDD" id="cd02972">
    <property type="entry name" value="DsbA_family"/>
    <property type="match status" value="1"/>
</dbReference>
<dbReference type="AlphaFoldDB" id="A0A1W1EAX6"/>
<dbReference type="InterPro" id="IPR051470">
    <property type="entry name" value="Thiol:disulfide_interchange"/>
</dbReference>
<gene>
    <name evidence="2" type="ORF">MNB_SV-4-624</name>
</gene>
<reference evidence="2" key="1">
    <citation type="submission" date="2016-10" db="EMBL/GenBank/DDBJ databases">
        <authorList>
            <person name="de Groot N.N."/>
        </authorList>
    </citation>
    <scope>NUCLEOTIDE SEQUENCE</scope>
</reference>
<protein>
    <submittedName>
        <fullName evidence="2">Secreted protein, suppressor for copper-sensitivity ScsC</fullName>
    </submittedName>
</protein>
<dbReference type="Gene3D" id="3.40.30.10">
    <property type="entry name" value="Glutaredoxin"/>
    <property type="match status" value="1"/>
</dbReference>
<dbReference type="PANTHER" id="PTHR35272:SF3">
    <property type="entry name" value="THIOL:DISULFIDE INTERCHANGE PROTEIN DSBC"/>
    <property type="match status" value="1"/>
</dbReference>
<name>A0A1W1EAX6_9ZZZZ</name>
<dbReference type="Pfam" id="PF13462">
    <property type="entry name" value="Thioredoxin_4"/>
    <property type="match status" value="1"/>
</dbReference>
<organism evidence="2">
    <name type="scientific">hydrothermal vent metagenome</name>
    <dbReference type="NCBI Taxonomy" id="652676"/>
    <lineage>
        <taxon>unclassified sequences</taxon>
        <taxon>metagenomes</taxon>
        <taxon>ecological metagenomes</taxon>
    </lineage>
</organism>
<sequence length="270" mass="30596">MTSTLIATIVLSANEIPDNKLLVKYVKRNIVKNPQVKVDGVTVIEQKTHKELPGWQILLTTMDLTYQNKKIHVPETMFIKDGLITGHLVKLKNGHDYRDDIKPTVPQSMYDDAHLLFGNKDAAHKIIVFSDPMCPFCQEAVPGIMKAAKEHPDKIALYYYHLPLLRIHPVSGVLTRIMHEAQKEGKTDVVEKMYSLKINPRERDMKKILSAVKAHTGYDTTAEKINAKAVKDALKADEDAAGRMMVNGTPTVYIDGEWDKMRDGYKKFIK</sequence>
<evidence type="ECO:0000259" key="1">
    <source>
        <dbReference type="Pfam" id="PF13462"/>
    </source>
</evidence>
<dbReference type="InterPro" id="IPR012336">
    <property type="entry name" value="Thioredoxin-like_fold"/>
</dbReference>